<organism evidence="2 3">
    <name type="scientific">Dermacoccus nishinomiyaensis</name>
    <dbReference type="NCBI Taxonomy" id="1274"/>
    <lineage>
        <taxon>Bacteria</taxon>
        <taxon>Bacillati</taxon>
        <taxon>Actinomycetota</taxon>
        <taxon>Actinomycetes</taxon>
        <taxon>Micrococcales</taxon>
        <taxon>Dermacoccaceae</taxon>
        <taxon>Dermacoccus</taxon>
    </lineage>
</organism>
<dbReference type="InterPro" id="IPR018958">
    <property type="entry name" value="Knr4/Smi1-like_dom"/>
</dbReference>
<dbReference type="Pfam" id="PF09346">
    <property type="entry name" value="SMI1_KNR4"/>
    <property type="match status" value="1"/>
</dbReference>
<dbReference type="OrthoDB" id="3466111at2"/>
<proteinExistence type="predicted"/>
<reference evidence="2 3" key="1">
    <citation type="submission" date="2014-07" db="EMBL/GenBank/DDBJ databases">
        <title>Genome Sequencing of Dermacoccus nishinomiyaensis.</title>
        <authorList>
            <person name="Hong K.W."/>
            <person name="Chan K.G."/>
        </authorList>
    </citation>
    <scope>NUCLEOTIDE SEQUENCE [LARGE SCALE GENOMIC DNA]</scope>
    <source>
        <strain evidence="2 3">M25</strain>
    </source>
</reference>
<protein>
    <recommendedName>
        <fullName evidence="1">Knr4/Smi1-like domain-containing protein</fullName>
    </recommendedName>
</protein>
<dbReference type="KEGG" id="dni:HX89_04250"/>
<accession>A0A075JG77</accession>
<dbReference type="GeneID" id="41840409"/>
<dbReference type="AlphaFoldDB" id="A0A075JG77"/>
<evidence type="ECO:0000259" key="1">
    <source>
        <dbReference type="SMART" id="SM00860"/>
    </source>
</evidence>
<dbReference type="RefSeq" id="WP_038567208.1">
    <property type="nucleotide sequence ID" value="NZ_CP008889.1"/>
</dbReference>
<evidence type="ECO:0000313" key="3">
    <source>
        <dbReference type="Proteomes" id="UP000027986"/>
    </source>
</evidence>
<gene>
    <name evidence="2" type="ORF">HX89_04250</name>
</gene>
<evidence type="ECO:0000313" key="2">
    <source>
        <dbReference type="EMBL" id="AIF40292.1"/>
    </source>
</evidence>
<dbReference type="InterPro" id="IPR037883">
    <property type="entry name" value="Knr4/Smi1-like_sf"/>
</dbReference>
<dbReference type="Gene3D" id="3.40.1580.10">
    <property type="entry name" value="SMI1/KNR4-like"/>
    <property type="match status" value="1"/>
</dbReference>
<dbReference type="SMART" id="SM00860">
    <property type="entry name" value="SMI1_KNR4"/>
    <property type="match status" value="1"/>
</dbReference>
<dbReference type="SUPFAM" id="SSF160631">
    <property type="entry name" value="SMI1/KNR4-like"/>
    <property type="match status" value="1"/>
</dbReference>
<sequence length="133" mass="14872">MSFTEYFSPDRFDSPATEDDLTHAEEKLGVTFPDDLRAFWLTTATYNGNVHMANGTDGPYLRVLHPSSVTKTGDIVVFGRGEDWDFGVVPGHPTRWVDVERDSGEELSELGATFVGFLESLRNEHAEQDDLFA</sequence>
<dbReference type="EMBL" id="CP008889">
    <property type="protein sequence ID" value="AIF40292.1"/>
    <property type="molecule type" value="Genomic_DNA"/>
</dbReference>
<dbReference type="Proteomes" id="UP000027986">
    <property type="component" value="Chromosome"/>
</dbReference>
<keyword evidence="3" id="KW-1185">Reference proteome</keyword>
<name>A0A075JG77_9MICO</name>
<feature type="domain" description="Knr4/Smi1-like" evidence="1">
    <location>
        <begin position="15"/>
        <end position="120"/>
    </location>
</feature>
<dbReference type="HOGENOM" id="CLU_1903271_0_0_11"/>